<keyword evidence="4" id="KW-1185">Reference proteome</keyword>
<dbReference type="GO" id="GO:0016491">
    <property type="term" value="F:oxidoreductase activity"/>
    <property type="evidence" value="ECO:0007669"/>
    <property type="project" value="UniProtKB-KW"/>
</dbReference>
<organism evidence="3 4">
    <name type="scientific">Heliocybe sulcata</name>
    <dbReference type="NCBI Taxonomy" id="5364"/>
    <lineage>
        <taxon>Eukaryota</taxon>
        <taxon>Fungi</taxon>
        <taxon>Dikarya</taxon>
        <taxon>Basidiomycota</taxon>
        <taxon>Agaricomycotina</taxon>
        <taxon>Agaricomycetes</taxon>
        <taxon>Gloeophyllales</taxon>
        <taxon>Gloeophyllaceae</taxon>
        <taxon>Heliocybe</taxon>
    </lineage>
</organism>
<evidence type="ECO:0000256" key="1">
    <source>
        <dbReference type="ARBA" id="ARBA00023002"/>
    </source>
</evidence>
<evidence type="ECO:0000313" key="4">
    <source>
        <dbReference type="Proteomes" id="UP000305948"/>
    </source>
</evidence>
<dbReference type="SUPFAM" id="SSF51197">
    <property type="entry name" value="Clavaminate synthase-like"/>
    <property type="match status" value="1"/>
</dbReference>
<proteinExistence type="predicted"/>
<evidence type="ECO:0000259" key="2">
    <source>
        <dbReference type="Pfam" id="PF02668"/>
    </source>
</evidence>
<sequence length="344" mass="38509">MAFKQLRPSSPALRNMSIVPSSCSRVLPLTAQRRNYTPQGMPLDFNRLQKDVRPLSPLSRSASTVDVPLKAQQKSEKVFSFPSSTLFRAWSKDEGLAQVPLYRQSLYEHGVAKIQCEFGGDIEQKSALLLDIVNALGKADTHSATEGALWDIKNKPEGVISQGTGQKAIAISHTLDEFSWHIDGSFEEKPTRFFAFHIIHPDRQGGGVFRLLPVSDIVNSLPADVTEILATKDFNIKVPPEFFKGAHTLRKPLLERPPNGPALIRYRKGVCTADENDAEAQRAIRVLENLLQAEDAGFAVPAEHFREDTLLLLDNRRFLHSRTSIRDPNRWLRRVRFHADSAAA</sequence>
<feature type="domain" description="TauD/TfdA-like" evidence="2">
    <location>
        <begin position="100"/>
        <end position="335"/>
    </location>
</feature>
<accession>A0A5C3NJH9</accession>
<reference evidence="3 4" key="1">
    <citation type="journal article" date="2019" name="Nat. Ecol. Evol.">
        <title>Megaphylogeny resolves global patterns of mushroom evolution.</title>
        <authorList>
            <person name="Varga T."/>
            <person name="Krizsan K."/>
            <person name="Foldi C."/>
            <person name="Dima B."/>
            <person name="Sanchez-Garcia M."/>
            <person name="Sanchez-Ramirez S."/>
            <person name="Szollosi G.J."/>
            <person name="Szarkandi J.G."/>
            <person name="Papp V."/>
            <person name="Albert L."/>
            <person name="Andreopoulos W."/>
            <person name="Angelini C."/>
            <person name="Antonin V."/>
            <person name="Barry K.W."/>
            <person name="Bougher N.L."/>
            <person name="Buchanan P."/>
            <person name="Buyck B."/>
            <person name="Bense V."/>
            <person name="Catcheside P."/>
            <person name="Chovatia M."/>
            <person name="Cooper J."/>
            <person name="Damon W."/>
            <person name="Desjardin D."/>
            <person name="Finy P."/>
            <person name="Geml J."/>
            <person name="Haridas S."/>
            <person name="Hughes K."/>
            <person name="Justo A."/>
            <person name="Karasinski D."/>
            <person name="Kautmanova I."/>
            <person name="Kiss B."/>
            <person name="Kocsube S."/>
            <person name="Kotiranta H."/>
            <person name="LaButti K.M."/>
            <person name="Lechner B.E."/>
            <person name="Liimatainen K."/>
            <person name="Lipzen A."/>
            <person name="Lukacs Z."/>
            <person name="Mihaltcheva S."/>
            <person name="Morgado L.N."/>
            <person name="Niskanen T."/>
            <person name="Noordeloos M.E."/>
            <person name="Ohm R.A."/>
            <person name="Ortiz-Santana B."/>
            <person name="Ovrebo C."/>
            <person name="Racz N."/>
            <person name="Riley R."/>
            <person name="Savchenko A."/>
            <person name="Shiryaev A."/>
            <person name="Soop K."/>
            <person name="Spirin V."/>
            <person name="Szebenyi C."/>
            <person name="Tomsovsky M."/>
            <person name="Tulloss R.E."/>
            <person name="Uehling J."/>
            <person name="Grigoriev I.V."/>
            <person name="Vagvolgyi C."/>
            <person name="Papp T."/>
            <person name="Martin F.M."/>
            <person name="Miettinen O."/>
            <person name="Hibbett D.S."/>
            <person name="Nagy L.G."/>
        </authorList>
    </citation>
    <scope>NUCLEOTIDE SEQUENCE [LARGE SCALE GENOMIC DNA]</scope>
    <source>
        <strain evidence="3 4">OMC1185</strain>
    </source>
</reference>
<evidence type="ECO:0000313" key="3">
    <source>
        <dbReference type="EMBL" id="TFK57553.1"/>
    </source>
</evidence>
<dbReference type="Proteomes" id="UP000305948">
    <property type="component" value="Unassembled WGS sequence"/>
</dbReference>
<gene>
    <name evidence="3" type="ORF">OE88DRAFT_147858</name>
</gene>
<dbReference type="OrthoDB" id="2960375at2759"/>
<protein>
    <submittedName>
        <fullName evidence="3">Clavaminate synthase-like protein</fullName>
    </submittedName>
</protein>
<dbReference type="Pfam" id="PF02668">
    <property type="entry name" value="TauD"/>
    <property type="match status" value="1"/>
</dbReference>
<dbReference type="Gene3D" id="3.60.130.10">
    <property type="entry name" value="Clavaminate synthase-like"/>
    <property type="match status" value="1"/>
</dbReference>
<dbReference type="InterPro" id="IPR003819">
    <property type="entry name" value="TauD/TfdA-like"/>
</dbReference>
<name>A0A5C3NJH9_9AGAM</name>
<dbReference type="InterPro" id="IPR042098">
    <property type="entry name" value="TauD-like_sf"/>
</dbReference>
<keyword evidence="1" id="KW-0560">Oxidoreductase</keyword>
<dbReference type="EMBL" id="ML213503">
    <property type="protein sequence ID" value="TFK57553.1"/>
    <property type="molecule type" value="Genomic_DNA"/>
</dbReference>
<dbReference type="AlphaFoldDB" id="A0A5C3NJH9"/>